<dbReference type="Proteomes" id="UP000325315">
    <property type="component" value="Unassembled WGS sequence"/>
</dbReference>
<keyword evidence="3" id="KW-1185">Reference proteome</keyword>
<sequence>MGLNEDIFFSTITLNLQDFQCWWREHRELKKKSFGKRVATSSESPPSSKRVRDSRDSRYNSPTVGQRSRSQTDKFSRRTLRLVLVVLKENQHRHHVIIVEDFIGKNFD</sequence>
<dbReference type="AlphaFoldDB" id="A0A5B6WRA7"/>
<dbReference type="EMBL" id="SMMG02000002">
    <property type="protein sequence ID" value="KAA3483973.1"/>
    <property type="molecule type" value="Genomic_DNA"/>
</dbReference>
<evidence type="ECO:0000313" key="2">
    <source>
        <dbReference type="EMBL" id="KAA3483973.1"/>
    </source>
</evidence>
<comment type="caution">
    <text evidence="2">The sequence shown here is derived from an EMBL/GenBank/DDBJ whole genome shotgun (WGS) entry which is preliminary data.</text>
</comment>
<protein>
    <submittedName>
        <fullName evidence="2">Uncharacterized protein</fullName>
    </submittedName>
</protein>
<evidence type="ECO:0000313" key="3">
    <source>
        <dbReference type="Proteomes" id="UP000325315"/>
    </source>
</evidence>
<reference evidence="3" key="1">
    <citation type="journal article" date="2019" name="Plant Biotechnol. J.">
        <title>Genome sequencing of the Australian wild diploid species Gossypium australe highlights disease resistance and delayed gland morphogenesis.</title>
        <authorList>
            <person name="Cai Y."/>
            <person name="Cai X."/>
            <person name="Wang Q."/>
            <person name="Wang P."/>
            <person name="Zhang Y."/>
            <person name="Cai C."/>
            <person name="Xu Y."/>
            <person name="Wang K."/>
            <person name="Zhou Z."/>
            <person name="Wang C."/>
            <person name="Geng S."/>
            <person name="Li B."/>
            <person name="Dong Q."/>
            <person name="Hou Y."/>
            <person name="Wang H."/>
            <person name="Ai P."/>
            <person name="Liu Z."/>
            <person name="Yi F."/>
            <person name="Sun M."/>
            <person name="An G."/>
            <person name="Cheng J."/>
            <person name="Zhang Y."/>
            <person name="Shi Q."/>
            <person name="Xie Y."/>
            <person name="Shi X."/>
            <person name="Chang Y."/>
            <person name="Huang F."/>
            <person name="Chen Y."/>
            <person name="Hong S."/>
            <person name="Mi L."/>
            <person name="Sun Q."/>
            <person name="Zhang L."/>
            <person name="Zhou B."/>
            <person name="Peng R."/>
            <person name="Zhang X."/>
            <person name="Liu F."/>
        </authorList>
    </citation>
    <scope>NUCLEOTIDE SEQUENCE [LARGE SCALE GENOMIC DNA]</scope>
    <source>
        <strain evidence="3">cv. PA1801</strain>
    </source>
</reference>
<name>A0A5B6WRA7_9ROSI</name>
<feature type="compositionally biased region" description="Polar residues" evidence="1">
    <location>
        <begin position="59"/>
        <end position="69"/>
    </location>
</feature>
<accession>A0A5B6WRA7</accession>
<evidence type="ECO:0000256" key="1">
    <source>
        <dbReference type="SAM" id="MobiDB-lite"/>
    </source>
</evidence>
<gene>
    <name evidence="2" type="ORF">EPI10_006091</name>
</gene>
<organism evidence="2 3">
    <name type="scientific">Gossypium australe</name>
    <dbReference type="NCBI Taxonomy" id="47621"/>
    <lineage>
        <taxon>Eukaryota</taxon>
        <taxon>Viridiplantae</taxon>
        <taxon>Streptophyta</taxon>
        <taxon>Embryophyta</taxon>
        <taxon>Tracheophyta</taxon>
        <taxon>Spermatophyta</taxon>
        <taxon>Magnoliopsida</taxon>
        <taxon>eudicotyledons</taxon>
        <taxon>Gunneridae</taxon>
        <taxon>Pentapetalae</taxon>
        <taxon>rosids</taxon>
        <taxon>malvids</taxon>
        <taxon>Malvales</taxon>
        <taxon>Malvaceae</taxon>
        <taxon>Malvoideae</taxon>
        <taxon>Gossypium</taxon>
    </lineage>
</organism>
<feature type="region of interest" description="Disordered" evidence="1">
    <location>
        <begin position="30"/>
        <end position="74"/>
    </location>
</feature>
<proteinExistence type="predicted"/>